<keyword evidence="3" id="KW-0597">Phosphoprotein</keyword>
<dbReference type="InterPro" id="IPR022084">
    <property type="entry name" value="TF_Elf_N"/>
</dbReference>
<evidence type="ECO:0000259" key="11">
    <source>
        <dbReference type="PROSITE" id="PS50061"/>
    </source>
</evidence>
<evidence type="ECO:0000256" key="4">
    <source>
        <dbReference type="ARBA" id="ARBA00023015"/>
    </source>
</evidence>
<dbReference type="FunFam" id="1.10.10.10:FF:000066">
    <property type="entry name" value="ETS-related transcription factor Elf-2 isoform X1"/>
    <property type="match status" value="1"/>
</dbReference>
<feature type="region of interest" description="Disordered" evidence="10">
    <location>
        <begin position="546"/>
        <end position="569"/>
    </location>
</feature>
<evidence type="ECO:0000256" key="5">
    <source>
        <dbReference type="ARBA" id="ARBA00023125"/>
    </source>
</evidence>
<sequence>MAAVVQQNDLVFEFASNVMEDEQQLGDAAIFPAVIVEHVPGADILNSYAGLACVEEPNDMITESSLDVAEEEIIDDDDDDNITLTVEASCHNGDETIETIEAAEALLNMDSPGPMLDEKRINGIPEVMETQQVQETYAHSPGASSPEQPKRKKGRKTKPPRPDSPATTPNISVKKKNKDGKGNTIYLWEFLLALLQDKATCPKYIKWTQKEKGIFKLVDSKAVSRLWGKHKNKPDMNYETMGRALRYYYQRGILAKVEGQRLVYQFKEMPKDLIYIDDEDPSSSIESSDPSLSATTTSSRNQAGRSRVSSSPGIKGGATTVLKPGNSKATKIKDPVEVAQPSEVLRTVQPTQSAYPTPLFRTVHVVQPVQAVPEGEAAIISCVQDETVNSSVQSIRTIQAPAQVPVVVSPGNQHLHTVTLQTVPLTTVIASTDPSSGAGSQKFILQAIPSSQPMTVLKENVVLQSQKPGSPPSIVLSPAQVQQVLTSNVQSICNGTVSMASSPPFSATAPVVTFSPRSSQLVAHPPGTVITSVIKAQDTKTLTQEVEKKEAEEDLKEDTEETEQQPQSYVMVVSNSNGLTSQVAMKQNELLEPNSF</sequence>
<evidence type="ECO:0000256" key="6">
    <source>
        <dbReference type="ARBA" id="ARBA00023159"/>
    </source>
</evidence>
<dbReference type="PRINTS" id="PR00454">
    <property type="entry name" value="ETSDOMAIN"/>
</dbReference>
<feature type="compositionally biased region" description="Polar residues" evidence="10">
    <location>
        <begin position="292"/>
        <end position="312"/>
    </location>
</feature>
<feature type="compositionally biased region" description="Acidic residues" evidence="10">
    <location>
        <begin position="552"/>
        <end position="563"/>
    </location>
</feature>
<evidence type="ECO:0000256" key="2">
    <source>
        <dbReference type="ARBA" id="ARBA00005562"/>
    </source>
</evidence>
<keyword evidence="5 9" id="KW-0238">DNA-binding</keyword>
<keyword evidence="4" id="KW-0805">Transcription regulation</keyword>
<keyword evidence="13" id="KW-1185">Reference proteome</keyword>
<proteinExistence type="inferred from homology"/>
<feature type="compositionally biased region" description="Polar residues" evidence="10">
    <location>
        <begin position="136"/>
        <end position="147"/>
    </location>
</feature>
<evidence type="ECO:0000256" key="9">
    <source>
        <dbReference type="RuleBase" id="RU004019"/>
    </source>
</evidence>
<name>A0A7J7ZHW7_PIPKU</name>
<dbReference type="PROSITE" id="PS00346">
    <property type="entry name" value="ETS_DOMAIN_2"/>
    <property type="match status" value="1"/>
</dbReference>
<feature type="domain" description="ETS" evidence="11">
    <location>
        <begin position="185"/>
        <end position="267"/>
    </location>
</feature>
<reference evidence="12 13" key="1">
    <citation type="journal article" date="2020" name="Nature">
        <title>Six reference-quality genomes reveal evolution of bat adaptations.</title>
        <authorList>
            <person name="Jebb D."/>
            <person name="Huang Z."/>
            <person name="Pippel M."/>
            <person name="Hughes G.M."/>
            <person name="Lavrichenko K."/>
            <person name="Devanna P."/>
            <person name="Winkler S."/>
            <person name="Jermiin L.S."/>
            <person name="Skirmuntt E.C."/>
            <person name="Katzourakis A."/>
            <person name="Burkitt-Gray L."/>
            <person name="Ray D.A."/>
            <person name="Sullivan K.A.M."/>
            <person name="Roscito J.G."/>
            <person name="Kirilenko B.M."/>
            <person name="Davalos L.M."/>
            <person name="Corthals A.P."/>
            <person name="Power M.L."/>
            <person name="Jones G."/>
            <person name="Ransome R.D."/>
            <person name="Dechmann D.K.N."/>
            <person name="Locatelli A.G."/>
            <person name="Puechmaille S.J."/>
            <person name="Fedrigo O."/>
            <person name="Jarvis E.D."/>
            <person name="Hiller M."/>
            <person name="Vernes S.C."/>
            <person name="Myers E.W."/>
            <person name="Teeling E.C."/>
        </authorList>
    </citation>
    <scope>NUCLEOTIDE SEQUENCE [LARGE SCALE GENOMIC DNA]</scope>
    <source>
        <strain evidence="12">MPipKuh1</strain>
        <tissue evidence="12">Flight muscle</tissue>
    </source>
</reference>
<gene>
    <name evidence="12" type="ORF">mPipKuh1_004347</name>
</gene>
<dbReference type="Gene3D" id="1.10.10.10">
    <property type="entry name" value="Winged helix-like DNA-binding domain superfamily/Winged helix DNA-binding domain"/>
    <property type="match status" value="1"/>
</dbReference>
<dbReference type="AlphaFoldDB" id="A0A7J7ZHW7"/>
<dbReference type="InterPro" id="IPR036388">
    <property type="entry name" value="WH-like_DNA-bd_sf"/>
</dbReference>
<dbReference type="SMART" id="SM00413">
    <property type="entry name" value="ETS"/>
    <property type="match status" value="1"/>
</dbReference>
<feature type="region of interest" description="Disordered" evidence="10">
    <location>
        <begin position="136"/>
        <end position="176"/>
    </location>
</feature>
<dbReference type="GO" id="GO:0000981">
    <property type="term" value="F:DNA-binding transcription factor activity, RNA polymerase II-specific"/>
    <property type="evidence" value="ECO:0007669"/>
    <property type="project" value="TreeGrafter"/>
</dbReference>
<dbReference type="EMBL" id="JACAGB010000003">
    <property type="protein sequence ID" value="KAF6373536.1"/>
    <property type="molecule type" value="Genomic_DNA"/>
</dbReference>
<dbReference type="Pfam" id="PF12310">
    <property type="entry name" value="Elf-1_N"/>
    <property type="match status" value="1"/>
</dbReference>
<comment type="caution">
    <text evidence="12">The sequence shown here is derived from an EMBL/GenBank/DDBJ whole genome shotgun (WGS) entry which is preliminary data.</text>
</comment>
<comment type="subcellular location">
    <subcellularLocation>
        <location evidence="1 9">Nucleus</location>
    </subcellularLocation>
</comment>
<feature type="compositionally biased region" description="Low complexity" evidence="10">
    <location>
        <begin position="282"/>
        <end position="291"/>
    </location>
</feature>
<keyword evidence="6" id="KW-0010">Activator</keyword>
<dbReference type="InterPro" id="IPR046328">
    <property type="entry name" value="ETS_fam"/>
</dbReference>
<evidence type="ECO:0000313" key="13">
    <source>
        <dbReference type="Proteomes" id="UP000558488"/>
    </source>
</evidence>
<dbReference type="InterPro" id="IPR000418">
    <property type="entry name" value="Ets_dom"/>
</dbReference>
<evidence type="ECO:0000313" key="12">
    <source>
        <dbReference type="EMBL" id="KAF6373536.1"/>
    </source>
</evidence>
<dbReference type="GO" id="GO:0005634">
    <property type="term" value="C:nucleus"/>
    <property type="evidence" value="ECO:0007669"/>
    <property type="project" value="UniProtKB-SubCell"/>
</dbReference>
<evidence type="ECO:0000256" key="10">
    <source>
        <dbReference type="SAM" id="MobiDB-lite"/>
    </source>
</evidence>
<dbReference type="PROSITE" id="PS50061">
    <property type="entry name" value="ETS_DOMAIN_3"/>
    <property type="match status" value="1"/>
</dbReference>
<dbReference type="GO" id="GO:0043565">
    <property type="term" value="F:sequence-specific DNA binding"/>
    <property type="evidence" value="ECO:0007669"/>
    <property type="project" value="InterPro"/>
</dbReference>
<keyword evidence="7" id="KW-0804">Transcription</keyword>
<comment type="similarity">
    <text evidence="2 9">Belongs to the ETS family.</text>
</comment>
<evidence type="ECO:0000256" key="3">
    <source>
        <dbReference type="ARBA" id="ARBA00022553"/>
    </source>
</evidence>
<dbReference type="Proteomes" id="UP000558488">
    <property type="component" value="Unassembled WGS sequence"/>
</dbReference>
<dbReference type="PANTHER" id="PTHR11849">
    <property type="entry name" value="ETS"/>
    <property type="match status" value="1"/>
</dbReference>
<evidence type="ECO:0000256" key="7">
    <source>
        <dbReference type="ARBA" id="ARBA00023163"/>
    </source>
</evidence>
<keyword evidence="8 9" id="KW-0539">Nucleus</keyword>
<evidence type="ECO:0000256" key="1">
    <source>
        <dbReference type="ARBA" id="ARBA00004123"/>
    </source>
</evidence>
<feature type="region of interest" description="Disordered" evidence="10">
    <location>
        <begin position="277"/>
        <end position="333"/>
    </location>
</feature>
<dbReference type="Pfam" id="PF00178">
    <property type="entry name" value="Ets"/>
    <property type="match status" value="1"/>
</dbReference>
<dbReference type="PROSITE" id="PS00345">
    <property type="entry name" value="ETS_DOMAIN_1"/>
    <property type="match status" value="1"/>
</dbReference>
<protein>
    <submittedName>
        <fullName evidence="12">E74 like ETS transcription factor 1</fullName>
    </submittedName>
</protein>
<dbReference type="InterPro" id="IPR036390">
    <property type="entry name" value="WH_DNA-bd_sf"/>
</dbReference>
<dbReference type="PANTHER" id="PTHR11849:SF156">
    <property type="entry name" value="ETS-RELATED TRANSCRIPTION FACTOR ELF-1"/>
    <property type="match status" value="1"/>
</dbReference>
<dbReference type="GO" id="GO:0045893">
    <property type="term" value="P:positive regulation of DNA-templated transcription"/>
    <property type="evidence" value="ECO:0007669"/>
    <property type="project" value="UniProtKB-ARBA"/>
</dbReference>
<dbReference type="GO" id="GO:0030154">
    <property type="term" value="P:cell differentiation"/>
    <property type="evidence" value="ECO:0007669"/>
    <property type="project" value="TreeGrafter"/>
</dbReference>
<evidence type="ECO:0000256" key="8">
    <source>
        <dbReference type="ARBA" id="ARBA00023242"/>
    </source>
</evidence>
<feature type="compositionally biased region" description="Basic residues" evidence="10">
    <location>
        <begin position="150"/>
        <end position="159"/>
    </location>
</feature>
<accession>A0A7J7ZHW7</accession>
<organism evidence="12 13">
    <name type="scientific">Pipistrellus kuhlii</name>
    <name type="common">Kuhl's pipistrelle</name>
    <dbReference type="NCBI Taxonomy" id="59472"/>
    <lineage>
        <taxon>Eukaryota</taxon>
        <taxon>Metazoa</taxon>
        <taxon>Chordata</taxon>
        <taxon>Craniata</taxon>
        <taxon>Vertebrata</taxon>
        <taxon>Euteleostomi</taxon>
        <taxon>Mammalia</taxon>
        <taxon>Eutheria</taxon>
        <taxon>Laurasiatheria</taxon>
        <taxon>Chiroptera</taxon>
        <taxon>Yangochiroptera</taxon>
        <taxon>Vespertilionidae</taxon>
        <taxon>Pipistrellus</taxon>
    </lineage>
</organism>
<dbReference type="SUPFAM" id="SSF46785">
    <property type="entry name" value="Winged helix' DNA-binding domain"/>
    <property type="match status" value="1"/>
</dbReference>